<reference evidence="2 3" key="1">
    <citation type="journal article" date="2020" name="Nature">
        <title>Six reference-quality genomes reveal evolution of bat adaptations.</title>
        <authorList>
            <person name="Jebb D."/>
            <person name="Huang Z."/>
            <person name="Pippel M."/>
            <person name="Hughes G.M."/>
            <person name="Lavrichenko K."/>
            <person name="Devanna P."/>
            <person name="Winkler S."/>
            <person name="Jermiin L.S."/>
            <person name="Skirmuntt E.C."/>
            <person name="Katzourakis A."/>
            <person name="Burkitt-Gray L."/>
            <person name="Ray D.A."/>
            <person name="Sullivan K.A.M."/>
            <person name="Roscito J.G."/>
            <person name="Kirilenko B.M."/>
            <person name="Davalos L.M."/>
            <person name="Corthals A.P."/>
            <person name="Power M.L."/>
            <person name="Jones G."/>
            <person name="Ransome R.D."/>
            <person name="Dechmann D.K.N."/>
            <person name="Locatelli A.G."/>
            <person name="Puechmaille S.J."/>
            <person name="Fedrigo O."/>
            <person name="Jarvis E.D."/>
            <person name="Hiller M."/>
            <person name="Vernes S.C."/>
            <person name="Myers E.W."/>
            <person name="Teeling E.C."/>
        </authorList>
    </citation>
    <scope>NUCLEOTIDE SEQUENCE [LARGE SCALE GENOMIC DNA]</scope>
    <source>
        <strain evidence="2">MMolMol1</strain>
        <tissue evidence="2">Muscle</tissue>
    </source>
</reference>
<comment type="caution">
    <text evidence="2">The sequence shown here is derived from an EMBL/GenBank/DDBJ whole genome shotgun (WGS) entry which is preliminary data.</text>
</comment>
<proteinExistence type="predicted"/>
<keyword evidence="3" id="KW-1185">Reference proteome</keyword>
<evidence type="ECO:0000313" key="2">
    <source>
        <dbReference type="EMBL" id="KAF6438044.1"/>
    </source>
</evidence>
<feature type="compositionally biased region" description="Polar residues" evidence="1">
    <location>
        <begin position="62"/>
        <end position="77"/>
    </location>
</feature>
<evidence type="ECO:0000313" key="3">
    <source>
        <dbReference type="Proteomes" id="UP000550707"/>
    </source>
</evidence>
<dbReference type="EMBL" id="JACASF010000013">
    <property type="protein sequence ID" value="KAF6438044.1"/>
    <property type="molecule type" value="Genomic_DNA"/>
</dbReference>
<feature type="region of interest" description="Disordered" evidence="1">
    <location>
        <begin position="24"/>
        <end position="98"/>
    </location>
</feature>
<feature type="region of interest" description="Disordered" evidence="1">
    <location>
        <begin position="127"/>
        <end position="160"/>
    </location>
</feature>
<accession>A0A7J8ERD7</accession>
<name>A0A7J8ERD7_MOLMO</name>
<gene>
    <name evidence="2" type="ORF">HJG59_008735</name>
</gene>
<dbReference type="AlphaFoldDB" id="A0A7J8ERD7"/>
<organism evidence="2 3">
    <name type="scientific">Molossus molossus</name>
    <name type="common">Pallas' mastiff bat</name>
    <name type="synonym">Vespertilio molossus</name>
    <dbReference type="NCBI Taxonomy" id="27622"/>
    <lineage>
        <taxon>Eukaryota</taxon>
        <taxon>Metazoa</taxon>
        <taxon>Chordata</taxon>
        <taxon>Craniata</taxon>
        <taxon>Vertebrata</taxon>
        <taxon>Euteleostomi</taxon>
        <taxon>Mammalia</taxon>
        <taxon>Eutheria</taxon>
        <taxon>Laurasiatheria</taxon>
        <taxon>Chiroptera</taxon>
        <taxon>Yangochiroptera</taxon>
        <taxon>Molossidae</taxon>
        <taxon>Molossus</taxon>
    </lineage>
</organism>
<sequence length="160" mass="17336">MLPVIPPPALHWRSHLTCHKDTQAVAGPRGEESSVQLRATEESRPASDHRVSPETDRHPVQPSDNGSPCAQLDSSLVRNPEPEPPDQTTSPEKQERALSLEKEILQLLLTISTRPRAARFRSFDDLGLGPAGSVTGQQAPGPFIPVSPEPRSVPHTGSVQ</sequence>
<dbReference type="Proteomes" id="UP000550707">
    <property type="component" value="Unassembled WGS sequence"/>
</dbReference>
<evidence type="ECO:0000256" key="1">
    <source>
        <dbReference type="SAM" id="MobiDB-lite"/>
    </source>
</evidence>
<feature type="compositionally biased region" description="Basic and acidic residues" evidence="1">
    <location>
        <begin position="39"/>
        <end position="59"/>
    </location>
</feature>
<protein>
    <submittedName>
        <fullName evidence="2">Uncharacterized protein</fullName>
    </submittedName>
</protein>
<dbReference type="InParanoid" id="A0A7J8ERD7"/>